<dbReference type="KEGG" id="htu:Htur_4467"/>
<evidence type="ECO:0000313" key="1">
    <source>
        <dbReference type="EMBL" id="ADB63278.1"/>
    </source>
</evidence>
<gene>
    <name evidence="1" type="ordered locus">Htur_4467</name>
</gene>
<name>D2S1N1_HALTV</name>
<keyword evidence="1" id="KW-0614">Plasmid</keyword>
<keyword evidence="2" id="KW-1185">Reference proteome</keyword>
<reference evidence="1 2" key="1">
    <citation type="journal article" date="2010" name="Stand. Genomic Sci.">
        <title>Complete genome sequence of Haloterrigena turkmenica type strain (4k).</title>
        <authorList>
            <person name="Saunders E."/>
            <person name="Tindall B.J."/>
            <person name="Fahnrich R."/>
            <person name="Lapidus A."/>
            <person name="Copeland A."/>
            <person name="Del Rio T.G."/>
            <person name="Lucas S."/>
            <person name="Chen F."/>
            <person name="Tice H."/>
            <person name="Cheng J.F."/>
            <person name="Han C."/>
            <person name="Detter J.C."/>
            <person name="Bruce D."/>
            <person name="Goodwin L."/>
            <person name="Chain P."/>
            <person name="Pitluck S."/>
            <person name="Pati A."/>
            <person name="Ivanova N."/>
            <person name="Mavromatis K."/>
            <person name="Chen A."/>
            <person name="Palaniappan K."/>
            <person name="Land M."/>
            <person name="Hauser L."/>
            <person name="Chang Y.J."/>
            <person name="Jeffries C.D."/>
            <person name="Brettin T."/>
            <person name="Rohde M."/>
            <person name="Goker M."/>
            <person name="Bristow J."/>
            <person name="Eisen J.A."/>
            <person name="Markowitz V."/>
            <person name="Hugenholtz P."/>
            <person name="Klenk H.P."/>
            <person name="Kyrpides N.C."/>
        </authorList>
    </citation>
    <scope>NUCLEOTIDE SEQUENCE [LARGE SCALE GENOMIC DNA]</scope>
    <source>
        <strain evidence="2">ATCC 51198 / DSM 5511 / JCM 9101 / NCIMB 13204 / VKM B-1734 / 4k</strain>
    </source>
</reference>
<dbReference type="Proteomes" id="UP000001903">
    <property type="component" value="Plasmid pHTUR02"/>
</dbReference>
<evidence type="ECO:0000313" key="2">
    <source>
        <dbReference type="Proteomes" id="UP000001903"/>
    </source>
</evidence>
<sequence>MRFGTAGLAFVRDCRSLPTVLVNERIGGIERSYR</sequence>
<protein>
    <submittedName>
        <fullName evidence="1">Uncharacterized protein</fullName>
    </submittedName>
</protein>
<dbReference type="HOGENOM" id="CLU_3371329_0_0_2"/>
<dbReference type="EMBL" id="CP001862">
    <property type="protein sequence ID" value="ADB63278.1"/>
    <property type="molecule type" value="Genomic_DNA"/>
</dbReference>
<geneLocation type="plasmid" evidence="1 2">
    <name>pHTUR02</name>
</geneLocation>
<organism evidence="1 2">
    <name type="scientific">Haloterrigena turkmenica (strain ATCC 51198 / DSM 5511 / JCM 9101 / NCIMB 13204 / VKM B-1734 / 4k)</name>
    <name type="common">Halococcus turkmenicus</name>
    <dbReference type="NCBI Taxonomy" id="543526"/>
    <lineage>
        <taxon>Archaea</taxon>
        <taxon>Methanobacteriati</taxon>
        <taxon>Methanobacteriota</taxon>
        <taxon>Stenosarchaea group</taxon>
        <taxon>Halobacteria</taxon>
        <taxon>Halobacteriales</taxon>
        <taxon>Natrialbaceae</taxon>
        <taxon>Haloterrigena</taxon>
    </lineage>
</organism>
<proteinExistence type="predicted"/>
<accession>D2S1N1</accession>
<dbReference type="AlphaFoldDB" id="D2S1N1"/>